<dbReference type="InterPro" id="IPR000742">
    <property type="entry name" value="EGF"/>
</dbReference>
<dbReference type="Gene3D" id="2.10.25.10">
    <property type="entry name" value="Laminin"/>
    <property type="match status" value="4"/>
</dbReference>
<dbReference type="SMART" id="SM00179">
    <property type="entry name" value="EGF_CA"/>
    <property type="match status" value="4"/>
</dbReference>
<dbReference type="KEGG" id="aplc:110982967"/>
<dbReference type="OrthoDB" id="283575at2759"/>
<evidence type="ECO:0000256" key="4">
    <source>
        <dbReference type="PROSITE-ProRule" id="PRU00076"/>
    </source>
</evidence>
<feature type="domain" description="EGF-like" evidence="6">
    <location>
        <begin position="84"/>
        <end position="121"/>
    </location>
</feature>
<feature type="domain" description="EGF-like" evidence="6">
    <location>
        <begin position="236"/>
        <end position="275"/>
    </location>
</feature>
<evidence type="ECO:0000259" key="6">
    <source>
        <dbReference type="PROSITE" id="PS50026"/>
    </source>
</evidence>
<evidence type="ECO:0000313" key="8">
    <source>
        <dbReference type="RefSeq" id="XP_022097490.1"/>
    </source>
</evidence>
<organism evidence="7 8">
    <name type="scientific">Acanthaster planci</name>
    <name type="common">Crown-of-thorns starfish</name>
    <dbReference type="NCBI Taxonomy" id="133434"/>
    <lineage>
        <taxon>Eukaryota</taxon>
        <taxon>Metazoa</taxon>
        <taxon>Echinodermata</taxon>
        <taxon>Eleutherozoa</taxon>
        <taxon>Asterozoa</taxon>
        <taxon>Asteroidea</taxon>
        <taxon>Valvatacea</taxon>
        <taxon>Valvatida</taxon>
        <taxon>Acanthasteridae</taxon>
        <taxon>Acanthaster</taxon>
    </lineage>
</organism>
<dbReference type="AlphaFoldDB" id="A0A8B7YYC7"/>
<feature type="disulfide bond" evidence="4">
    <location>
        <begin position="265"/>
        <end position="274"/>
    </location>
</feature>
<dbReference type="SMART" id="SM00181">
    <property type="entry name" value="EGF"/>
    <property type="match status" value="4"/>
</dbReference>
<dbReference type="GO" id="GO:0005112">
    <property type="term" value="F:Notch binding"/>
    <property type="evidence" value="ECO:0007669"/>
    <property type="project" value="TreeGrafter"/>
</dbReference>
<dbReference type="RefSeq" id="XP_022097490.1">
    <property type="nucleotide sequence ID" value="XM_022241798.1"/>
</dbReference>
<feature type="disulfide bond" evidence="4">
    <location>
        <begin position="333"/>
        <end position="350"/>
    </location>
</feature>
<dbReference type="Pfam" id="PF12661">
    <property type="entry name" value="hEGF"/>
    <property type="match status" value="1"/>
</dbReference>
<feature type="disulfide bond" evidence="4">
    <location>
        <begin position="111"/>
        <end position="120"/>
    </location>
</feature>
<keyword evidence="5" id="KW-0732">Signal</keyword>
<dbReference type="GO" id="GO:0005509">
    <property type="term" value="F:calcium ion binding"/>
    <property type="evidence" value="ECO:0007669"/>
    <property type="project" value="InterPro"/>
</dbReference>
<gene>
    <name evidence="8" type="primary">LOC110982967</name>
</gene>
<reference evidence="8" key="1">
    <citation type="submission" date="2025-08" db="UniProtKB">
        <authorList>
            <consortium name="RefSeq"/>
        </authorList>
    </citation>
    <scope>IDENTIFICATION</scope>
</reference>
<proteinExistence type="predicted"/>
<evidence type="ECO:0000256" key="5">
    <source>
        <dbReference type="SAM" id="SignalP"/>
    </source>
</evidence>
<dbReference type="PANTHER" id="PTHR24044">
    <property type="entry name" value="NOTCH LIGAND FAMILY MEMBER"/>
    <property type="match status" value="1"/>
</dbReference>
<dbReference type="GeneID" id="110982967"/>
<evidence type="ECO:0000313" key="7">
    <source>
        <dbReference type="Proteomes" id="UP000694845"/>
    </source>
</evidence>
<name>A0A8B7YYC7_ACAPL</name>
<dbReference type="CDD" id="cd00054">
    <property type="entry name" value="EGF_CA"/>
    <property type="match status" value="4"/>
</dbReference>
<keyword evidence="7" id="KW-1185">Reference proteome</keyword>
<dbReference type="PROSITE" id="PS00022">
    <property type="entry name" value="EGF_1"/>
    <property type="match status" value="4"/>
</dbReference>
<accession>A0A8B7YYC7</accession>
<comment type="caution">
    <text evidence="4">Lacks conserved residue(s) required for the propagation of feature annotation.</text>
</comment>
<feature type="chain" id="PRO_5034108745" evidence="5">
    <location>
        <begin position="21"/>
        <end position="382"/>
    </location>
</feature>
<dbReference type="PROSITE" id="PS50026">
    <property type="entry name" value="EGF_3"/>
    <property type="match status" value="4"/>
</dbReference>
<evidence type="ECO:0000256" key="2">
    <source>
        <dbReference type="ARBA" id="ARBA00022737"/>
    </source>
</evidence>
<dbReference type="InterPro" id="IPR050906">
    <property type="entry name" value="Notch_signaling"/>
</dbReference>
<feature type="domain" description="EGF-like" evidence="6">
    <location>
        <begin position="164"/>
        <end position="201"/>
    </location>
</feature>
<keyword evidence="2" id="KW-0677">Repeat</keyword>
<feature type="signal peptide" evidence="5">
    <location>
        <begin position="1"/>
        <end position="20"/>
    </location>
</feature>
<feature type="disulfide bond" evidence="4">
    <location>
        <begin position="352"/>
        <end position="361"/>
    </location>
</feature>
<evidence type="ECO:0000256" key="1">
    <source>
        <dbReference type="ARBA" id="ARBA00022536"/>
    </source>
</evidence>
<sequence>MEAFRFTLFFFAVIGVAVDAAPNKRRPWTSNYSSGEYSHPITEEYSHDYVTGKPRPSDYSSDEYSRPIIEPSYPSEEHSHDYVIDTFCDIYDVCLNGGTCVSEGPDFECICPPNYSGNICQNEGGRSSYDYATVEPPYSSEEYRYSHDYMTGEPSDYPHSESHNFDICKYAWCMNGGTCVAEGYFDYRCMCPSDYYGKYCEYGGGKHSYDYVAGKPWPSDYSSDEYSRPIIKPSYPYNSCELWSAWCENGGTCVPNGHYDFRCICPPDYFGKYCEYGGEYSHPIIEPSYSSEEYSHDYVTGKPEPSEYPSGDYSEPIIGSSFQYNVCDYYDLCQNGGTCVATGFDIDFECICPPSYSGFFCENADTTKPFYGSIYHVINKRK</sequence>
<keyword evidence="1 4" id="KW-0245">EGF-like domain</keyword>
<dbReference type="Proteomes" id="UP000694845">
    <property type="component" value="Unplaced"/>
</dbReference>
<protein>
    <submittedName>
        <fullName evidence="8">Sushi, nidogen and EGF-like domain-containing protein 1</fullName>
    </submittedName>
</protein>
<dbReference type="Pfam" id="PF00008">
    <property type="entry name" value="EGF"/>
    <property type="match status" value="3"/>
</dbReference>
<feature type="disulfide bond" evidence="4">
    <location>
        <begin position="191"/>
        <end position="200"/>
    </location>
</feature>
<evidence type="ECO:0000256" key="3">
    <source>
        <dbReference type="ARBA" id="ARBA00023157"/>
    </source>
</evidence>
<dbReference type="InterPro" id="IPR013032">
    <property type="entry name" value="EGF-like_CS"/>
</dbReference>
<dbReference type="PANTHER" id="PTHR24044:SF488">
    <property type="entry name" value="NEUROGENIC LOCUS PROTEIN DELTA"/>
    <property type="match status" value="1"/>
</dbReference>
<dbReference type="InterPro" id="IPR001881">
    <property type="entry name" value="EGF-like_Ca-bd_dom"/>
</dbReference>
<feature type="domain" description="EGF-like" evidence="6">
    <location>
        <begin position="323"/>
        <end position="362"/>
    </location>
</feature>
<dbReference type="SUPFAM" id="SSF57196">
    <property type="entry name" value="EGF/Laminin"/>
    <property type="match status" value="4"/>
</dbReference>
<keyword evidence="3 4" id="KW-1015">Disulfide bond</keyword>